<proteinExistence type="predicted"/>
<comment type="caution">
    <text evidence="2">The sequence shown here is derived from an EMBL/GenBank/DDBJ whole genome shotgun (WGS) entry which is preliminary data.</text>
</comment>
<accession>A0A1E7K423</accession>
<reference evidence="2 3" key="1">
    <citation type="journal article" date="2016" name="Front. Microbiol.">
        <title>Comparative Genomics Analysis of Streptomyces Species Reveals Their Adaptation to the Marine Environment and Their Diversity at the Genomic Level.</title>
        <authorList>
            <person name="Tian X."/>
            <person name="Zhang Z."/>
            <person name="Yang T."/>
            <person name="Chen M."/>
            <person name="Li J."/>
            <person name="Chen F."/>
            <person name="Yang J."/>
            <person name="Li W."/>
            <person name="Zhang B."/>
            <person name="Zhang Z."/>
            <person name="Wu J."/>
            <person name="Zhang C."/>
            <person name="Long L."/>
            <person name="Xiao J."/>
        </authorList>
    </citation>
    <scope>NUCLEOTIDE SEQUENCE [LARGE SCALE GENOMIC DNA]</scope>
    <source>
        <strain evidence="2 3">SCSIO M10379</strain>
    </source>
</reference>
<dbReference type="Proteomes" id="UP000175829">
    <property type="component" value="Unassembled WGS sequence"/>
</dbReference>
<organism evidence="2 3">
    <name type="scientific">Streptomyces qinglanensis</name>
    <dbReference type="NCBI Taxonomy" id="943816"/>
    <lineage>
        <taxon>Bacteria</taxon>
        <taxon>Bacillati</taxon>
        <taxon>Actinomycetota</taxon>
        <taxon>Actinomycetes</taxon>
        <taxon>Kitasatosporales</taxon>
        <taxon>Streptomycetaceae</taxon>
        <taxon>Streptomyces</taxon>
    </lineage>
</organism>
<evidence type="ECO:0000313" key="3">
    <source>
        <dbReference type="Proteomes" id="UP000175829"/>
    </source>
</evidence>
<evidence type="ECO:0000256" key="1">
    <source>
        <dbReference type="SAM" id="MobiDB-lite"/>
    </source>
</evidence>
<dbReference type="PATRIC" id="fig|943816.4.peg.2147"/>
<gene>
    <name evidence="2" type="ORF">AN217_13530</name>
</gene>
<name>A0A1E7K423_9ACTN</name>
<protein>
    <submittedName>
        <fullName evidence="2">Uncharacterized protein</fullName>
    </submittedName>
</protein>
<evidence type="ECO:0000313" key="2">
    <source>
        <dbReference type="EMBL" id="OEU98673.1"/>
    </source>
</evidence>
<dbReference type="AlphaFoldDB" id="A0A1E7K423"/>
<dbReference type="EMBL" id="LJGV01000022">
    <property type="protein sequence ID" value="OEU98673.1"/>
    <property type="molecule type" value="Genomic_DNA"/>
</dbReference>
<feature type="region of interest" description="Disordered" evidence="1">
    <location>
        <begin position="109"/>
        <end position="131"/>
    </location>
</feature>
<sequence>MLSRVDDDLPWGNACRRTPNYLEVQRATCFGRLGLDRGAVASWRQVLDEVPATARRDRGVHLARHAIAAAAAQGPDQAVEVARAAAQIAVDTRSVRMRRELDTLQRAMRPWQDATIGQDPAEAPSRVDERK</sequence>